<dbReference type="HOGENOM" id="CLU_006187_4_2_1"/>
<evidence type="ECO:0000256" key="8">
    <source>
        <dbReference type="ARBA" id="ARBA00023049"/>
    </source>
</evidence>
<dbReference type="Pfam" id="PF05649">
    <property type="entry name" value="Peptidase_M13_N"/>
    <property type="match status" value="1"/>
</dbReference>
<dbReference type="GO" id="GO:0046872">
    <property type="term" value="F:metal ion binding"/>
    <property type="evidence" value="ECO:0007669"/>
    <property type="project" value="UniProtKB-KW"/>
</dbReference>
<dbReference type="CDD" id="cd08662">
    <property type="entry name" value="M13"/>
    <property type="match status" value="1"/>
</dbReference>
<dbReference type="PANTHER" id="PTHR11733">
    <property type="entry name" value="ZINC METALLOPROTEASE FAMILY M13 NEPRILYSIN-RELATED"/>
    <property type="match status" value="1"/>
</dbReference>
<dbReference type="InterPro" id="IPR008753">
    <property type="entry name" value="Peptidase_M13_N"/>
</dbReference>
<evidence type="ECO:0000256" key="5">
    <source>
        <dbReference type="ARBA" id="ARBA00022723"/>
    </source>
</evidence>
<evidence type="ECO:0000256" key="2">
    <source>
        <dbReference type="ARBA" id="ARBA00004401"/>
    </source>
</evidence>
<dbReference type="InterPro" id="IPR042089">
    <property type="entry name" value="Peptidase_M13_dom_2"/>
</dbReference>
<dbReference type="GO" id="GO:0005886">
    <property type="term" value="C:plasma membrane"/>
    <property type="evidence" value="ECO:0007669"/>
    <property type="project" value="UniProtKB-SubCell"/>
</dbReference>
<dbReference type="InterPro" id="IPR000718">
    <property type="entry name" value="Peptidase_M13"/>
</dbReference>
<dbReference type="GO" id="GO:0004222">
    <property type="term" value="F:metalloendopeptidase activity"/>
    <property type="evidence" value="ECO:0007669"/>
    <property type="project" value="InterPro"/>
</dbReference>
<dbReference type="MEROPS" id="M13.012"/>
<comment type="subcellular location">
    <subcellularLocation>
        <location evidence="2">Cell membrane</location>
        <topology evidence="2">Single-pass type II membrane protein</topology>
    </subcellularLocation>
</comment>
<sequence length="760" mass="87057">MRCFFCRNPTWWKRRTSMERCLTLITAIVLLIVISLVVALATVLYNRSTLVTNTPYTAEALQGQQTYVINAPDDAKEGQKMCLTPGCIHTASRVLEYMDQSVDPCDDFYQFTCGNFIKNTNIPDDKSSVTSFSIISDTLQEQLRTMIEEPLKADEPKPFQLTKKLYKACMNKTIIEADGLNTMRQILKQLGGWPALEGSRWNEGDFDWRQSVYKFRTAGYSVDYFIDFSVGIDVKNSTKRIIDLDQGSLGLRREFLTKGLNDKLVKAYYDYMVDIAVLFGADRAVASKDLAESLDFEMKLANISLPSEKRRNATALYNPMSIRELQQKFPSIPWLEYINTLLAPDTRVSNEEVIVVSIPKYISDFEALVSRTPKRAQANYVMWRAVASSVSYLSDDLRKRQLDYTTIVTGRTEREARWKECIDISAGSLSIAAGALYVRKFFNEEARQNAKEMVSDIRAEFQDILKKVDWMDDKTRQNALDKARSMSTHIAYPDEMLNDAKLEEFYEGLELDQNQYLRSILNLTLFGTRFSFKRLRQPVNKTDWITHGRPAVVNAFYSAIENSIQFPAGILQGVFFSADRPRYMNYGAIGFVIGHEITHGFDDQGRQFDKEGNLVDWWQEETKKAFVQKAQCIIDQYGNYTVPELKLNLNGINTQGENIADIGGIKESYLAYRKWTGRNGNEPFLPGLKFNGRQMFWISAALTWCSATRVEELRQLVITDEHAPDRYRVIGPLSDMEYFAEDFGCPKGSKMNPVQKCQVW</sequence>
<dbReference type="OMA" id="STMATHI"/>
<evidence type="ECO:0000256" key="6">
    <source>
        <dbReference type="ARBA" id="ARBA00022801"/>
    </source>
</evidence>
<dbReference type="PROSITE" id="PS51885">
    <property type="entry name" value="NEPRILYSIN"/>
    <property type="match status" value="1"/>
</dbReference>
<accession>N6UII9</accession>
<evidence type="ECO:0000256" key="1">
    <source>
        <dbReference type="ARBA" id="ARBA00001947"/>
    </source>
</evidence>
<dbReference type="Pfam" id="PF01431">
    <property type="entry name" value="Peptidase_M13"/>
    <property type="match status" value="1"/>
</dbReference>
<evidence type="ECO:0000256" key="7">
    <source>
        <dbReference type="ARBA" id="ARBA00022833"/>
    </source>
</evidence>
<keyword evidence="6" id="KW-0378">Hydrolase</keyword>
<dbReference type="InterPro" id="IPR024079">
    <property type="entry name" value="MetalloPept_cat_dom_sf"/>
</dbReference>
<dbReference type="Gene3D" id="1.10.1380.10">
    <property type="entry name" value="Neutral endopeptidase , domain2"/>
    <property type="match status" value="1"/>
</dbReference>
<dbReference type="OrthoDB" id="6475849at2759"/>
<dbReference type="InterPro" id="IPR018497">
    <property type="entry name" value="Peptidase_M13_C"/>
</dbReference>
<dbReference type="SUPFAM" id="SSF55486">
    <property type="entry name" value="Metalloproteases ('zincins'), catalytic domain"/>
    <property type="match status" value="1"/>
</dbReference>
<dbReference type="Gene3D" id="3.40.390.10">
    <property type="entry name" value="Collagenase (Catalytic Domain)"/>
    <property type="match status" value="1"/>
</dbReference>
<name>N6UII9_DENPD</name>
<evidence type="ECO:0000256" key="3">
    <source>
        <dbReference type="ARBA" id="ARBA00007357"/>
    </source>
</evidence>
<dbReference type="PANTHER" id="PTHR11733:SF224">
    <property type="entry name" value="NEPRILYSIN-2"/>
    <property type="match status" value="1"/>
</dbReference>
<keyword evidence="8" id="KW-0482">Metalloprotease</keyword>
<reference evidence="9" key="1">
    <citation type="journal article" date="2013" name="Genome Biol.">
        <title>Draft genome of the mountain pine beetle, Dendroctonus ponderosae Hopkins, a major forest pest.</title>
        <authorList>
            <person name="Keeling C.I."/>
            <person name="Yuen M.M."/>
            <person name="Liao N.Y."/>
            <person name="Docking T.R."/>
            <person name="Chan S.K."/>
            <person name="Taylor G.A."/>
            <person name="Palmquist D.L."/>
            <person name="Jackman S.D."/>
            <person name="Nguyen A."/>
            <person name="Li M."/>
            <person name="Henderson H."/>
            <person name="Janes J.K."/>
            <person name="Zhao Y."/>
            <person name="Pandoh P."/>
            <person name="Moore R."/>
            <person name="Sperling F.A."/>
            <person name="Huber D.P."/>
            <person name="Birol I."/>
            <person name="Jones S.J."/>
            <person name="Bohlmann J."/>
        </authorList>
    </citation>
    <scope>NUCLEOTIDE SEQUENCE</scope>
</reference>
<keyword evidence="4" id="KW-0645">Protease</keyword>
<dbReference type="PRINTS" id="PR00786">
    <property type="entry name" value="NEPRILYSIN"/>
</dbReference>
<organism evidence="9">
    <name type="scientific">Dendroctonus ponderosae</name>
    <name type="common">Mountain pine beetle</name>
    <dbReference type="NCBI Taxonomy" id="77166"/>
    <lineage>
        <taxon>Eukaryota</taxon>
        <taxon>Metazoa</taxon>
        <taxon>Ecdysozoa</taxon>
        <taxon>Arthropoda</taxon>
        <taxon>Hexapoda</taxon>
        <taxon>Insecta</taxon>
        <taxon>Pterygota</taxon>
        <taxon>Neoptera</taxon>
        <taxon>Endopterygota</taxon>
        <taxon>Coleoptera</taxon>
        <taxon>Polyphaga</taxon>
        <taxon>Cucujiformia</taxon>
        <taxon>Curculionidae</taxon>
        <taxon>Scolytinae</taxon>
        <taxon>Dendroctonus</taxon>
    </lineage>
</organism>
<protein>
    <submittedName>
        <fullName evidence="9">Uncharacterized protein</fullName>
    </submittedName>
</protein>
<feature type="non-terminal residue" evidence="9">
    <location>
        <position position="1"/>
    </location>
</feature>
<proteinExistence type="inferred from homology"/>
<dbReference type="GO" id="GO:0016485">
    <property type="term" value="P:protein processing"/>
    <property type="evidence" value="ECO:0007669"/>
    <property type="project" value="TreeGrafter"/>
</dbReference>
<dbReference type="AlphaFoldDB" id="N6UII9"/>
<keyword evidence="5" id="KW-0479">Metal-binding</keyword>
<evidence type="ECO:0000256" key="4">
    <source>
        <dbReference type="ARBA" id="ARBA00022670"/>
    </source>
</evidence>
<gene>
    <name evidence="9" type="ORF">YQE_05100</name>
</gene>
<comment type="similarity">
    <text evidence="3">Belongs to the peptidase M13 family.</text>
</comment>
<keyword evidence="7" id="KW-0862">Zinc</keyword>
<evidence type="ECO:0000313" key="9">
    <source>
        <dbReference type="EMBL" id="ENN78462.1"/>
    </source>
</evidence>
<comment type="cofactor">
    <cofactor evidence="1">
        <name>Zn(2+)</name>
        <dbReference type="ChEBI" id="CHEBI:29105"/>
    </cofactor>
</comment>
<dbReference type="EMBL" id="KB740904">
    <property type="protein sequence ID" value="ENN78462.1"/>
    <property type="molecule type" value="Genomic_DNA"/>
</dbReference>